<reference evidence="1" key="1">
    <citation type="submission" date="2023-04" db="EMBL/GenBank/DDBJ databases">
        <authorList>
            <consortium name="ELIXIR-Norway"/>
        </authorList>
    </citation>
    <scope>NUCLEOTIDE SEQUENCE [LARGE SCALE GENOMIC DNA]</scope>
</reference>
<keyword evidence="2" id="KW-1185">Reference proteome</keyword>
<protein>
    <submittedName>
        <fullName evidence="1">Uncharacterized protein</fullName>
    </submittedName>
</protein>
<sequence>MRSTICCEVQFSESHPFLKNHWVLTCPKTSRIIKDMFLWLLGITCRCQLGFSLTFVAGEINGNFSLFLKDNVQSLRAGLSFTQTALLPLSSPAQCSDGLGLCKFVLFLQTALRH</sequence>
<accession>A0ABN8YLJ8</accession>
<gene>
    <name evidence="1" type="ORF">MRATA1EN1_LOCUS9718</name>
</gene>
<dbReference type="Proteomes" id="UP001176941">
    <property type="component" value="Chromosome 2"/>
</dbReference>
<name>A0ABN8YLJ8_RANTA</name>
<proteinExistence type="predicted"/>
<dbReference type="EMBL" id="OX459938">
    <property type="protein sequence ID" value="CAI9160756.1"/>
    <property type="molecule type" value="Genomic_DNA"/>
</dbReference>
<evidence type="ECO:0000313" key="2">
    <source>
        <dbReference type="Proteomes" id="UP001176941"/>
    </source>
</evidence>
<organism evidence="1 2">
    <name type="scientific">Rangifer tarandus platyrhynchus</name>
    <name type="common">Svalbard reindeer</name>
    <dbReference type="NCBI Taxonomy" id="3082113"/>
    <lineage>
        <taxon>Eukaryota</taxon>
        <taxon>Metazoa</taxon>
        <taxon>Chordata</taxon>
        <taxon>Craniata</taxon>
        <taxon>Vertebrata</taxon>
        <taxon>Euteleostomi</taxon>
        <taxon>Mammalia</taxon>
        <taxon>Eutheria</taxon>
        <taxon>Laurasiatheria</taxon>
        <taxon>Artiodactyla</taxon>
        <taxon>Ruminantia</taxon>
        <taxon>Pecora</taxon>
        <taxon>Cervidae</taxon>
        <taxon>Odocoileinae</taxon>
        <taxon>Rangifer</taxon>
    </lineage>
</organism>
<evidence type="ECO:0000313" key="1">
    <source>
        <dbReference type="EMBL" id="CAI9160756.1"/>
    </source>
</evidence>